<evidence type="ECO:0000313" key="2">
    <source>
        <dbReference type="Proteomes" id="UP000465778"/>
    </source>
</evidence>
<dbReference type="EMBL" id="VDEM01000014">
    <property type="protein sequence ID" value="KAF0824498.1"/>
    <property type="molecule type" value="Genomic_DNA"/>
</dbReference>
<name>A0A800NB54_CYTFI</name>
<proteinExistence type="predicted"/>
<organism evidence="1 2">
    <name type="scientific">Cytobacillus firmus</name>
    <name type="common">Bacillus firmus</name>
    <dbReference type="NCBI Taxonomy" id="1399"/>
    <lineage>
        <taxon>Bacteria</taxon>
        <taxon>Bacillati</taxon>
        <taxon>Bacillota</taxon>
        <taxon>Bacilli</taxon>
        <taxon>Bacillales</taxon>
        <taxon>Bacillaceae</taxon>
        <taxon>Cytobacillus</taxon>
    </lineage>
</organism>
<evidence type="ECO:0000313" key="1">
    <source>
        <dbReference type="EMBL" id="KAF0824498.1"/>
    </source>
</evidence>
<accession>A0A800NB54</accession>
<comment type="caution">
    <text evidence="1">The sequence shown here is derived from an EMBL/GenBank/DDBJ whole genome shotgun (WGS) entry which is preliminary data.</text>
</comment>
<dbReference type="AlphaFoldDB" id="A0A800NB54"/>
<reference evidence="1 2" key="1">
    <citation type="journal article" date="2020" name="G3 (Bethesda)">
        <title>Whole Genome Sequencing and Comparative Genomics of Two Nematicidal Bacillus Strains Reveals a Wide Range of Possible Virulence Factors.</title>
        <authorList>
            <person name="Susic N."/>
            <person name="Janezic S."/>
            <person name="Rupnik M."/>
            <person name="Geric Stare B."/>
        </authorList>
    </citation>
    <scope>NUCLEOTIDE SEQUENCE [LARGE SCALE GENOMIC DNA]</scope>
    <source>
        <strain evidence="1 2">I-1582</strain>
    </source>
</reference>
<gene>
    <name evidence="1" type="ORF">KIS1582_1714</name>
</gene>
<dbReference type="Proteomes" id="UP000465778">
    <property type="component" value="Unassembled WGS sequence"/>
</dbReference>
<protein>
    <submittedName>
        <fullName evidence="1">Uncharacterized protein</fullName>
    </submittedName>
</protein>
<sequence length="38" mass="4321">MERKNMHRLIGLPDGEMVKASLTLGFHLAKFCKKYSGL</sequence>